<evidence type="ECO:0000256" key="7">
    <source>
        <dbReference type="ARBA" id="ARBA00022837"/>
    </source>
</evidence>
<feature type="chain" id="PRO_5013029449" description="Plant heme peroxidase family profile domain-containing protein" evidence="16">
    <location>
        <begin position="27"/>
        <end position="212"/>
    </location>
</feature>
<evidence type="ECO:0000256" key="11">
    <source>
        <dbReference type="PIRSR" id="PIRSR600823-1"/>
    </source>
</evidence>
<dbReference type="Pfam" id="PF00141">
    <property type="entry name" value="peroxidase"/>
    <property type="match status" value="1"/>
</dbReference>
<sequence>MARVAVAGVLALAATTIAICAAVSSATVTVNEPIVNGASTTQGIVRWHVADALRRDMGIAAGLIRIFFHDCFPQGCDASVLLSGSDSEQNLGPNETLRPEARKLIDDIRAAVHAACGPTVSCMRRHHHASHQGRRRRVWNAAQVLDVRTPDALDNKYVLLGPDREAGAVQVGPGPHERRQHVNNRTATRYALNQAAFFASAGHSDEGLAADA</sequence>
<dbReference type="GO" id="GO:0020037">
    <property type="term" value="F:heme binding"/>
    <property type="evidence" value="ECO:0007669"/>
    <property type="project" value="InterPro"/>
</dbReference>
<feature type="binding site" evidence="12">
    <location>
        <position position="77"/>
    </location>
    <ligand>
        <name>Ca(2+)</name>
        <dbReference type="ChEBI" id="CHEBI:29108"/>
        <label>1</label>
    </ligand>
</feature>
<dbReference type="ExpressionAtlas" id="A0A1Z5RGB2">
    <property type="expression patterns" value="baseline and differential"/>
</dbReference>
<feature type="domain" description="Plant heme peroxidase family profile" evidence="17">
    <location>
        <begin position="44"/>
        <end position="122"/>
    </location>
</feature>
<evidence type="ECO:0000256" key="5">
    <source>
        <dbReference type="ARBA" id="ARBA00022617"/>
    </source>
</evidence>
<keyword evidence="5" id="KW-0349">Heme</keyword>
<dbReference type="eggNOG" id="ENOG502QT8W">
    <property type="taxonomic scope" value="Eukaryota"/>
</dbReference>
<dbReference type="InterPro" id="IPR002016">
    <property type="entry name" value="Haem_peroxidase"/>
</dbReference>
<dbReference type="PANTHER" id="PTHR31235">
    <property type="entry name" value="PEROXIDASE 25-RELATED"/>
    <property type="match status" value="1"/>
</dbReference>
<feature type="active site" description="Proton acceptor" evidence="11">
    <location>
        <position position="69"/>
    </location>
</feature>
<evidence type="ECO:0000256" key="12">
    <source>
        <dbReference type="PIRSR" id="PIRSR600823-3"/>
    </source>
</evidence>
<evidence type="ECO:0000256" key="14">
    <source>
        <dbReference type="PIRSR" id="PIRSR600823-5"/>
    </source>
</evidence>
<evidence type="ECO:0000256" key="3">
    <source>
        <dbReference type="ARBA" id="ARBA00004613"/>
    </source>
</evidence>
<name>A0A1Z5RGB2_SORBI</name>
<evidence type="ECO:0000256" key="1">
    <source>
        <dbReference type="ARBA" id="ARBA00000189"/>
    </source>
</evidence>
<evidence type="ECO:0000313" key="18">
    <source>
        <dbReference type="EMBL" id="OQU82629.1"/>
    </source>
</evidence>
<comment type="cofactor">
    <cofactor evidence="2">
        <name>heme b</name>
        <dbReference type="ChEBI" id="CHEBI:60344"/>
    </cofactor>
</comment>
<dbReference type="GO" id="GO:0006979">
    <property type="term" value="P:response to oxidative stress"/>
    <property type="evidence" value="ECO:0007669"/>
    <property type="project" value="InterPro"/>
</dbReference>
<dbReference type="Gene3D" id="1.10.520.10">
    <property type="match status" value="1"/>
</dbReference>
<feature type="disulfide bond" evidence="14">
    <location>
        <begin position="71"/>
        <end position="76"/>
    </location>
</feature>
<dbReference type="GO" id="GO:0046872">
    <property type="term" value="F:metal ion binding"/>
    <property type="evidence" value="ECO:0007669"/>
    <property type="project" value="UniProtKB-KW"/>
</dbReference>
<protein>
    <recommendedName>
        <fullName evidence="17">Plant heme peroxidase family profile domain-containing protein</fullName>
    </recommendedName>
</protein>
<dbReference type="SUPFAM" id="SSF48113">
    <property type="entry name" value="Heme-dependent peroxidases"/>
    <property type="match status" value="1"/>
</dbReference>
<feature type="signal peptide" evidence="16">
    <location>
        <begin position="1"/>
        <end position="26"/>
    </location>
</feature>
<evidence type="ECO:0000256" key="13">
    <source>
        <dbReference type="PIRSR" id="PIRSR600823-4"/>
    </source>
</evidence>
<evidence type="ECO:0000256" key="4">
    <source>
        <dbReference type="ARBA" id="ARBA00022559"/>
    </source>
</evidence>
<keyword evidence="4" id="KW-0575">Peroxidase</keyword>
<keyword evidence="6 12" id="KW-0479">Metal-binding</keyword>
<accession>A0A1Z5RGB2</accession>
<comment type="similarity">
    <text evidence="15">Belongs to the peroxidase family.</text>
</comment>
<dbReference type="PROSITE" id="PS50873">
    <property type="entry name" value="PEROXIDASE_4"/>
    <property type="match status" value="1"/>
</dbReference>
<feature type="binding site" evidence="12">
    <location>
        <position position="79"/>
    </location>
    <ligand>
        <name>Ca(2+)</name>
        <dbReference type="ChEBI" id="CHEBI:29108"/>
        <label>1</label>
    </ligand>
</feature>
<dbReference type="AlphaFoldDB" id="A0A1Z5RGB2"/>
<evidence type="ECO:0000256" key="16">
    <source>
        <dbReference type="SAM" id="SignalP"/>
    </source>
</evidence>
<dbReference type="InterPro" id="IPR000823">
    <property type="entry name" value="Peroxidase_pln"/>
</dbReference>
<feature type="binding site" evidence="12">
    <location>
        <position position="88"/>
    </location>
    <ligand>
        <name>Ca(2+)</name>
        <dbReference type="ChEBI" id="CHEBI:29108"/>
        <label>1</label>
    </ligand>
</feature>
<evidence type="ECO:0000256" key="2">
    <source>
        <dbReference type="ARBA" id="ARBA00001970"/>
    </source>
</evidence>
<feature type="binding site" evidence="12">
    <location>
        <position position="75"/>
    </location>
    <ligand>
        <name>Ca(2+)</name>
        <dbReference type="ChEBI" id="CHEBI:29108"/>
        <label>1</label>
    </ligand>
</feature>
<dbReference type="InterPro" id="IPR010255">
    <property type="entry name" value="Haem_peroxidase_sf"/>
</dbReference>
<reference evidence="18 19" key="1">
    <citation type="journal article" date="2009" name="Nature">
        <title>The Sorghum bicolor genome and the diversification of grasses.</title>
        <authorList>
            <person name="Paterson A.H."/>
            <person name="Bowers J.E."/>
            <person name="Bruggmann R."/>
            <person name="Dubchak I."/>
            <person name="Grimwood J."/>
            <person name="Gundlach H."/>
            <person name="Haberer G."/>
            <person name="Hellsten U."/>
            <person name="Mitros T."/>
            <person name="Poliakov A."/>
            <person name="Schmutz J."/>
            <person name="Spannagl M."/>
            <person name="Tang H."/>
            <person name="Wang X."/>
            <person name="Wicker T."/>
            <person name="Bharti A.K."/>
            <person name="Chapman J."/>
            <person name="Feltus F.A."/>
            <person name="Gowik U."/>
            <person name="Grigoriev I.V."/>
            <person name="Lyons E."/>
            <person name="Maher C.A."/>
            <person name="Martis M."/>
            <person name="Narechania A."/>
            <person name="Otillar R.P."/>
            <person name="Penning B.W."/>
            <person name="Salamov A.A."/>
            <person name="Wang Y."/>
            <person name="Zhang L."/>
            <person name="Carpita N.C."/>
            <person name="Freeling M."/>
            <person name="Gingle A.R."/>
            <person name="Hash C.T."/>
            <person name="Keller B."/>
            <person name="Klein P."/>
            <person name="Kresovich S."/>
            <person name="McCann M.C."/>
            <person name="Ming R."/>
            <person name="Peterson D.G."/>
            <person name="Mehboob-ur-Rahman"/>
            <person name="Ware D."/>
            <person name="Westhoff P."/>
            <person name="Mayer K.F."/>
            <person name="Messing J."/>
            <person name="Rokhsar D.S."/>
        </authorList>
    </citation>
    <scope>NUCLEOTIDE SEQUENCE [LARGE SCALE GENOMIC DNA]</scope>
    <source>
        <strain evidence="19">cv. BTx623</strain>
    </source>
</reference>
<comment type="catalytic activity">
    <reaction evidence="1">
        <text>2 a phenolic donor + H2O2 = 2 a phenolic radical donor + 2 H2O</text>
        <dbReference type="Rhea" id="RHEA:56136"/>
        <dbReference type="ChEBI" id="CHEBI:15377"/>
        <dbReference type="ChEBI" id="CHEBI:16240"/>
        <dbReference type="ChEBI" id="CHEBI:139520"/>
        <dbReference type="ChEBI" id="CHEBI:139521"/>
        <dbReference type="EC" id="1.11.1.7"/>
    </reaction>
</comment>
<keyword evidence="14" id="KW-1015">Disulfide bond</keyword>
<proteinExistence type="inferred from homology"/>
<gene>
    <name evidence="18" type="ORF">SORBI_3006G277550</name>
</gene>
<evidence type="ECO:0000256" key="9">
    <source>
        <dbReference type="ARBA" id="ARBA00023004"/>
    </source>
</evidence>
<evidence type="ECO:0000256" key="8">
    <source>
        <dbReference type="ARBA" id="ARBA00023002"/>
    </source>
</evidence>
<dbReference type="PRINTS" id="PR00461">
    <property type="entry name" value="PLPEROXIDASE"/>
</dbReference>
<organism evidence="18 19">
    <name type="scientific">Sorghum bicolor</name>
    <name type="common">Sorghum</name>
    <name type="synonym">Sorghum vulgare</name>
    <dbReference type="NCBI Taxonomy" id="4558"/>
    <lineage>
        <taxon>Eukaryota</taxon>
        <taxon>Viridiplantae</taxon>
        <taxon>Streptophyta</taxon>
        <taxon>Embryophyta</taxon>
        <taxon>Tracheophyta</taxon>
        <taxon>Spermatophyta</taxon>
        <taxon>Magnoliopsida</taxon>
        <taxon>Liliopsida</taxon>
        <taxon>Poales</taxon>
        <taxon>Poaceae</taxon>
        <taxon>PACMAD clade</taxon>
        <taxon>Panicoideae</taxon>
        <taxon>Andropogonodae</taxon>
        <taxon>Andropogoneae</taxon>
        <taxon>Sorghinae</taxon>
        <taxon>Sorghum</taxon>
    </lineage>
</organism>
<keyword evidence="9" id="KW-0408">Iron</keyword>
<keyword evidence="10" id="KW-0376">Hydrogen peroxide</keyword>
<dbReference type="Proteomes" id="UP000000768">
    <property type="component" value="Chromosome 6"/>
</dbReference>
<keyword evidence="8" id="KW-0560">Oxidoreductase</keyword>
<dbReference type="Gramene" id="OQU82629">
    <property type="protein sequence ID" value="OQU82629"/>
    <property type="gene ID" value="SORBI_3006G277550"/>
</dbReference>
<evidence type="ECO:0000256" key="15">
    <source>
        <dbReference type="RuleBase" id="RU004241"/>
    </source>
</evidence>
<evidence type="ECO:0000259" key="17">
    <source>
        <dbReference type="PROSITE" id="PS50873"/>
    </source>
</evidence>
<comment type="subcellular location">
    <subcellularLocation>
        <location evidence="3">Secreted</location>
    </subcellularLocation>
</comment>
<keyword evidence="7 12" id="KW-0106">Calcium</keyword>
<dbReference type="STRING" id="4558.A0A1Z5RGB2"/>
<dbReference type="GO" id="GO:0042744">
    <property type="term" value="P:hydrogen peroxide catabolic process"/>
    <property type="evidence" value="ECO:0007669"/>
    <property type="project" value="UniProtKB-KW"/>
</dbReference>
<dbReference type="GO" id="GO:0140825">
    <property type="term" value="F:lactoperoxidase activity"/>
    <property type="evidence" value="ECO:0007669"/>
    <property type="project" value="UniProtKB-EC"/>
</dbReference>
<feature type="site" description="Transition state stabilizer" evidence="13">
    <location>
        <position position="65"/>
    </location>
</feature>
<keyword evidence="16" id="KW-0732">Signal</keyword>
<evidence type="ECO:0000313" key="19">
    <source>
        <dbReference type="Proteomes" id="UP000000768"/>
    </source>
</evidence>
<evidence type="ECO:0000256" key="10">
    <source>
        <dbReference type="ARBA" id="ARBA00023324"/>
    </source>
</evidence>
<dbReference type="GO" id="GO:0005576">
    <property type="term" value="C:extracellular region"/>
    <property type="evidence" value="ECO:0007669"/>
    <property type="project" value="UniProtKB-SubCell"/>
</dbReference>
<dbReference type="InParanoid" id="A0A1Z5RGB2"/>
<feature type="binding site" evidence="12">
    <location>
        <position position="70"/>
    </location>
    <ligand>
        <name>Ca(2+)</name>
        <dbReference type="ChEBI" id="CHEBI:29108"/>
        <label>1</label>
    </ligand>
</feature>
<dbReference type="PROSITE" id="PS00436">
    <property type="entry name" value="PEROXIDASE_2"/>
    <property type="match status" value="1"/>
</dbReference>
<dbReference type="EMBL" id="CM000765">
    <property type="protein sequence ID" value="OQU82629.1"/>
    <property type="molecule type" value="Genomic_DNA"/>
</dbReference>
<evidence type="ECO:0000256" key="6">
    <source>
        <dbReference type="ARBA" id="ARBA00022723"/>
    </source>
</evidence>
<comment type="cofactor">
    <cofactor evidence="12">
        <name>Ca(2+)</name>
        <dbReference type="ChEBI" id="CHEBI:29108"/>
    </cofactor>
    <text evidence="12">Binds 2 calcium ions per subunit.</text>
</comment>
<dbReference type="InterPro" id="IPR019794">
    <property type="entry name" value="Peroxidases_AS"/>
</dbReference>
<reference evidence="19" key="2">
    <citation type="journal article" date="2018" name="Plant J.">
        <title>The Sorghum bicolor reference genome: improved assembly, gene annotations, a transcriptome atlas, and signatures of genome organization.</title>
        <authorList>
            <person name="McCormick R.F."/>
            <person name="Truong S.K."/>
            <person name="Sreedasyam A."/>
            <person name="Jenkins J."/>
            <person name="Shu S."/>
            <person name="Sims D."/>
            <person name="Kennedy M."/>
            <person name="Amirebrahimi M."/>
            <person name="Weers B.D."/>
            <person name="McKinley B."/>
            <person name="Mattison A."/>
            <person name="Morishige D.T."/>
            <person name="Grimwood J."/>
            <person name="Schmutz J."/>
            <person name="Mullet J.E."/>
        </authorList>
    </citation>
    <scope>NUCLEOTIDE SEQUENCE [LARGE SCALE GENOMIC DNA]</scope>
    <source>
        <strain evidence="19">cv. BTx623</strain>
    </source>
</reference>
<keyword evidence="19" id="KW-1185">Reference proteome</keyword>